<dbReference type="EMBL" id="LT634362">
    <property type="protein sequence ID" value="SFZ87261.1"/>
    <property type="molecule type" value="Genomic_DNA"/>
</dbReference>
<name>A0A1K2I4U5_9LACO</name>
<proteinExistence type="predicted"/>
<sequence length="39" mass="4356">MPKISDASDVDHSTMAKTAKLKHGSRKKLLSVARLLQRH</sequence>
<organism evidence="2">
    <name type="scientific">Loigolactobacillus rennini</name>
    <dbReference type="NCBI Taxonomy" id="238013"/>
    <lineage>
        <taxon>Bacteria</taxon>
        <taxon>Bacillati</taxon>
        <taxon>Bacillota</taxon>
        <taxon>Bacilli</taxon>
        <taxon>Lactobacillales</taxon>
        <taxon>Lactobacillaceae</taxon>
        <taxon>Loigolactobacillus</taxon>
    </lineage>
</organism>
<protein>
    <submittedName>
        <fullName evidence="2">Uncharacterized protein</fullName>
    </submittedName>
</protein>
<evidence type="ECO:0000313" key="2">
    <source>
        <dbReference type="EMBL" id="SFZ87261.1"/>
    </source>
</evidence>
<accession>A0A1K2I4U5</accession>
<dbReference type="AlphaFoldDB" id="A0A1K2I4U5"/>
<reference evidence="2" key="1">
    <citation type="submission" date="2016-11" db="EMBL/GenBank/DDBJ databases">
        <authorList>
            <person name="Jaros S."/>
            <person name="Januszkiewicz K."/>
            <person name="Wedrychowicz H."/>
        </authorList>
    </citation>
    <scope>NUCLEOTIDE SEQUENCE</scope>
    <source>
        <strain evidence="2">ACA-DC 565</strain>
    </source>
</reference>
<evidence type="ECO:0000256" key="1">
    <source>
        <dbReference type="SAM" id="MobiDB-lite"/>
    </source>
</evidence>
<gene>
    <name evidence="2" type="ORF">LREN565_0374</name>
</gene>
<feature type="region of interest" description="Disordered" evidence="1">
    <location>
        <begin position="1"/>
        <end position="26"/>
    </location>
</feature>